<proteinExistence type="predicted"/>
<comment type="caution">
    <text evidence="1">The sequence shown here is derived from an EMBL/GenBank/DDBJ whole genome shotgun (WGS) entry which is preliminary data.</text>
</comment>
<dbReference type="Proteomes" id="UP001056120">
    <property type="component" value="Linkage Group LG08"/>
</dbReference>
<gene>
    <name evidence="1" type="ORF">L1987_22139</name>
</gene>
<accession>A0ACB9IFT1</accession>
<reference evidence="1 2" key="2">
    <citation type="journal article" date="2022" name="Mol. Ecol. Resour.">
        <title>The genomes of chicory, endive, great burdock and yacon provide insights into Asteraceae paleo-polyploidization history and plant inulin production.</title>
        <authorList>
            <person name="Fan W."/>
            <person name="Wang S."/>
            <person name="Wang H."/>
            <person name="Wang A."/>
            <person name="Jiang F."/>
            <person name="Liu H."/>
            <person name="Zhao H."/>
            <person name="Xu D."/>
            <person name="Zhang Y."/>
        </authorList>
    </citation>
    <scope>NUCLEOTIDE SEQUENCE [LARGE SCALE GENOMIC DNA]</scope>
    <source>
        <strain evidence="2">cv. Yunnan</strain>
        <tissue evidence="1">Leaves</tissue>
    </source>
</reference>
<dbReference type="EMBL" id="CM042025">
    <property type="protein sequence ID" value="KAI3806240.1"/>
    <property type="molecule type" value="Genomic_DNA"/>
</dbReference>
<protein>
    <submittedName>
        <fullName evidence="1">Uncharacterized protein</fullName>
    </submittedName>
</protein>
<sequence>MLLLFGLKILNLFCIPLHLLIIHSGRADILSAGKCHWPRASGLGSCMVLHAILRYIKCMVIRLHLYVEKCYNGWEDQGGKSRLQASQHKRGMQKQYFEQRKRQQQQQEHNSSGLESYTGKKTPYTQCHENNRSLDVLSLLNLSKNGQDCASRFQEGRGSSDGEHTTPNYQTVHCTKTIQMKTKDLCPSEHVEIRETRIASNNLEETVYPQDNHPDASRRNSAQYPIKMTTKHKLSVVDILGDDEQNGSSRGNLVHEKHVAFSVEGLGKVEMETPVHSPQHPTRNFSYEWPGPSKIFMGSHSSKNLNCSLEDKFHELDDMAFGVDVPTDPSSLELPPYLEEPYRDRTHNTFVREDCLLHDAKDFLRNDEFYDSRVEHDAFRRGEKSSFLDHNFVDDNCGLSWKNWSCDLDSSTMNHMRSRNYDKPDFSFEGIHMQKRSYAPNLISFCYPGLSSSYKHQVEQGYDFMSRYPTRSRSSDFSEMTNYSAWPSFKTQETRDCLSFVSEDSCLSHAVWREETKKPSFRFTERHEADFRGPINNFSKKQNTFIQELWQKESGIYSRMHNKMPDFSTPGDDWLFEEQCNIENTKPRYASMNSSETQTGSPFGPFDSDFNPKFYVDEKPSEHDAFSANLFSYESINVKGGHQESFDGFSKEEKDSSKMQFQESVSTGENKSVTLPAISSTLHQRNHSSSENGAPVNALDSENNHSYSEESNVKTPEMTPGPNAALSPLRSEGGSSSVEMPQKVENYVVSKECANSTKTSLMSQNELKCEGPDRSCKVMLGRFVLQLM</sequence>
<evidence type="ECO:0000313" key="1">
    <source>
        <dbReference type="EMBL" id="KAI3806240.1"/>
    </source>
</evidence>
<organism evidence="1 2">
    <name type="scientific">Smallanthus sonchifolius</name>
    <dbReference type="NCBI Taxonomy" id="185202"/>
    <lineage>
        <taxon>Eukaryota</taxon>
        <taxon>Viridiplantae</taxon>
        <taxon>Streptophyta</taxon>
        <taxon>Embryophyta</taxon>
        <taxon>Tracheophyta</taxon>
        <taxon>Spermatophyta</taxon>
        <taxon>Magnoliopsida</taxon>
        <taxon>eudicotyledons</taxon>
        <taxon>Gunneridae</taxon>
        <taxon>Pentapetalae</taxon>
        <taxon>asterids</taxon>
        <taxon>campanulids</taxon>
        <taxon>Asterales</taxon>
        <taxon>Asteraceae</taxon>
        <taxon>Asteroideae</taxon>
        <taxon>Heliantheae alliance</taxon>
        <taxon>Millerieae</taxon>
        <taxon>Smallanthus</taxon>
    </lineage>
</organism>
<name>A0ACB9IFT1_9ASTR</name>
<keyword evidence="2" id="KW-1185">Reference proteome</keyword>
<evidence type="ECO:0000313" key="2">
    <source>
        <dbReference type="Proteomes" id="UP001056120"/>
    </source>
</evidence>
<reference evidence="2" key="1">
    <citation type="journal article" date="2022" name="Mol. Ecol. Resour.">
        <title>The genomes of chicory, endive, great burdock and yacon provide insights into Asteraceae palaeo-polyploidization history and plant inulin production.</title>
        <authorList>
            <person name="Fan W."/>
            <person name="Wang S."/>
            <person name="Wang H."/>
            <person name="Wang A."/>
            <person name="Jiang F."/>
            <person name="Liu H."/>
            <person name="Zhao H."/>
            <person name="Xu D."/>
            <person name="Zhang Y."/>
        </authorList>
    </citation>
    <scope>NUCLEOTIDE SEQUENCE [LARGE SCALE GENOMIC DNA]</scope>
    <source>
        <strain evidence="2">cv. Yunnan</strain>
    </source>
</reference>